<accession>A0ACB9QA15</accession>
<keyword evidence="2" id="KW-1185">Reference proteome</keyword>
<evidence type="ECO:0000313" key="2">
    <source>
        <dbReference type="Proteomes" id="UP000828941"/>
    </source>
</evidence>
<evidence type="ECO:0000313" key="1">
    <source>
        <dbReference type="EMBL" id="KAI4357612.1"/>
    </source>
</evidence>
<dbReference type="EMBL" id="CM039426">
    <property type="protein sequence ID" value="KAI4357612.1"/>
    <property type="molecule type" value="Genomic_DNA"/>
</dbReference>
<dbReference type="Proteomes" id="UP000828941">
    <property type="component" value="Chromosome 1"/>
</dbReference>
<name>A0ACB9QA15_BAUVA</name>
<reference evidence="1 2" key="1">
    <citation type="journal article" date="2022" name="DNA Res.">
        <title>Chromosomal-level genome assembly of the orchid tree Bauhinia variegata (Leguminosae; Cercidoideae) supports the allotetraploid origin hypothesis of Bauhinia.</title>
        <authorList>
            <person name="Zhong Y."/>
            <person name="Chen Y."/>
            <person name="Zheng D."/>
            <person name="Pang J."/>
            <person name="Liu Y."/>
            <person name="Luo S."/>
            <person name="Meng S."/>
            <person name="Qian L."/>
            <person name="Wei D."/>
            <person name="Dai S."/>
            <person name="Zhou R."/>
        </authorList>
    </citation>
    <scope>NUCLEOTIDE SEQUENCE [LARGE SCALE GENOMIC DNA]</scope>
    <source>
        <strain evidence="1">BV-YZ2020</strain>
    </source>
</reference>
<sequence>MSCSCSFTLQVPKALSPFHSSRCGTRSLFIASKHKPSHNTAPSQSTLKSSRTQKLNDSICLNKPSLALQMGALLALAEQPVFAVTGENNVPDLTWVLIQSGIAAFGYFIVMPPIIMNWLRTRWYKRKLLEMYFQFMFVFLFFPGVLLWAPFLNFRKFPRDPNMKYPWSTPEDPSKIKNAYLKFPFADAEDYS</sequence>
<proteinExistence type="predicted"/>
<organism evidence="1 2">
    <name type="scientific">Bauhinia variegata</name>
    <name type="common">Purple orchid tree</name>
    <name type="synonym">Phanera variegata</name>
    <dbReference type="NCBI Taxonomy" id="167791"/>
    <lineage>
        <taxon>Eukaryota</taxon>
        <taxon>Viridiplantae</taxon>
        <taxon>Streptophyta</taxon>
        <taxon>Embryophyta</taxon>
        <taxon>Tracheophyta</taxon>
        <taxon>Spermatophyta</taxon>
        <taxon>Magnoliopsida</taxon>
        <taxon>eudicotyledons</taxon>
        <taxon>Gunneridae</taxon>
        <taxon>Pentapetalae</taxon>
        <taxon>rosids</taxon>
        <taxon>fabids</taxon>
        <taxon>Fabales</taxon>
        <taxon>Fabaceae</taxon>
        <taxon>Cercidoideae</taxon>
        <taxon>Cercideae</taxon>
        <taxon>Bauhiniinae</taxon>
        <taxon>Bauhinia</taxon>
    </lineage>
</organism>
<protein>
    <submittedName>
        <fullName evidence="1">Uncharacterized protein</fullName>
    </submittedName>
</protein>
<comment type="caution">
    <text evidence="1">The sequence shown here is derived from an EMBL/GenBank/DDBJ whole genome shotgun (WGS) entry which is preliminary data.</text>
</comment>
<gene>
    <name evidence="1" type="ORF">L6164_001551</name>
</gene>